<comment type="caution">
    <text evidence="2">The sequence shown here is derived from an EMBL/GenBank/DDBJ whole genome shotgun (WGS) entry which is preliminary data.</text>
</comment>
<proteinExistence type="predicted"/>
<gene>
    <name evidence="2" type="ORF">BCS90_16535</name>
</gene>
<feature type="transmembrane region" description="Helical" evidence="1">
    <location>
        <begin position="111"/>
        <end position="130"/>
    </location>
</feature>
<feature type="transmembrane region" description="Helical" evidence="1">
    <location>
        <begin position="82"/>
        <end position="104"/>
    </location>
</feature>
<evidence type="ECO:0000256" key="1">
    <source>
        <dbReference type="SAM" id="Phobius"/>
    </source>
</evidence>
<keyword evidence="1" id="KW-0472">Membrane</keyword>
<keyword evidence="1" id="KW-0812">Transmembrane</keyword>
<feature type="transmembrane region" description="Helical" evidence="1">
    <location>
        <begin position="160"/>
        <end position="177"/>
    </location>
</feature>
<sequence length="189" mass="20566">MIDLMKINAINLGVFFYSSGSISLLEVKNMNKKTLIMTLVIGLMASIAFILIQPLFGMSTLTSRHAAAYVTLGGYDPTSALVLSWVVHVGVSLCYAFLSNLIFIFNSSFSVNLIQIAVLGWITTLIATPANEWVVKLVTTKQFPSISSLSALNTDVGPKLWLHILFFVLIVGGLWVAKKQRSAIAVAKV</sequence>
<dbReference type="AlphaFoldDB" id="A0A7Z1MIV1"/>
<feature type="transmembrane region" description="Helical" evidence="1">
    <location>
        <begin position="34"/>
        <end position="56"/>
    </location>
</feature>
<reference evidence="2" key="1">
    <citation type="submission" date="2016-07" db="EMBL/GenBank/DDBJ databases">
        <authorList>
            <person name="Kauffman K."/>
            <person name="Arevalo P."/>
            <person name="Polz M.F."/>
        </authorList>
    </citation>
    <scope>NUCLEOTIDE SEQUENCE</scope>
    <source>
        <strain evidence="2">10N.222.46.E12</strain>
    </source>
</reference>
<accession>A0A7Z1MIV1</accession>
<organism evidence="2">
    <name type="scientific">Vibrio cyclitrophicus</name>
    <dbReference type="NCBI Taxonomy" id="47951"/>
    <lineage>
        <taxon>Bacteria</taxon>
        <taxon>Pseudomonadati</taxon>
        <taxon>Pseudomonadota</taxon>
        <taxon>Gammaproteobacteria</taxon>
        <taxon>Vibrionales</taxon>
        <taxon>Vibrionaceae</taxon>
        <taxon>Vibrio</taxon>
    </lineage>
</organism>
<dbReference type="EMBL" id="MDBS01000026">
    <property type="protein sequence ID" value="PMP29465.1"/>
    <property type="molecule type" value="Genomic_DNA"/>
</dbReference>
<evidence type="ECO:0000313" key="2">
    <source>
        <dbReference type="EMBL" id="PMP29465.1"/>
    </source>
</evidence>
<protein>
    <submittedName>
        <fullName evidence="2">Uncharacterized protein</fullName>
    </submittedName>
</protein>
<name>A0A7Z1MIV1_9VIBR</name>
<reference evidence="2" key="2">
    <citation type="journal article" date="2018" name="Nature">
        <title>A major lineage of non-tailed dsDNA viruses as unrecognized killers of marine bacteria.</title>
        <authorList>
            <person name="Kauffman K.M."/>
            <person name="Hussain F.A."/>
            <person name="Yang J."/>
            <person name="Arevalo P."/>
            <person name="Brown J.M."/>
            <person name="Chang W.K."/>
            <person name="VanInsberghe D."/>
            <person name="Elsherbini J."/>
            <person name="Sharma R.S."/>
            <person name="Cutler M.B."/>
            <person name="Kelly L."/>
            <person name="Polz M.F."/>
        </authorList>
    </citation>
    <scope>NUCLEOTIDE SEQUENCE</scope>
    <source>
        <strain evidence="2">10N.222.46.E12</strain>
    </source>
</reference>
<dbReference type="RefSeq" id="WP_102270361.1">
    <property type="nucleotide sequence ID" value="NZ_CP170589.1"/>
</dbReference>
<keyword evidence="1" id="KW-1133">Transmembrane helix</keyword>